<evidence type="ECO:0000313" key="2">
    <source>
        <dbReference type="Proteomes" id="UP000216825"/>
    </source>
</evidence>
<dbReference type="EMBL" id="CP059343">
    <property type="protein sequence ID" value="QMS55850.1"/>
    <property type="molecule type" value="Genomic_DNA"/>
</dbReference>
<dbReference type="Proteomes" id="UP000216825">
    <property type="component" value="Chromosome"/>
</dbReference>
<sequence length="331" mass="36622">MLYHQRPLLFGPEPTVITTLEAGGVASRVAKKPHMHQLARGLWVVRETPPSPMERAVLLQKHLGRPGARLAVGGVHGLELLQLPVGGTDPWIERLLGSTAPVSPAGLAAQRQRVHLFWRDARVQTRQEGIRIGASKGLALLPGPWSSAVAHPVESLAVISRDLAPWRITACLDALISTEFGCPGTAKRCVFPPERVQECLDQLPPRSYGAVRLRRAWEDARSPCWSPAETLTRLIAVRSGLPEPILNHEVEVAGQRFVLDLAWPGVGDGAGVALEYNGAVHAREVQQYRDEMHRLTLLRDAGWDVRVITWDDLKMPLRREMWLGHLKRVCG</sequence>
<proteinExistence type="predicted"/>
<evidence type="ECO:0008006" key="3">
    <source>
        <dbReference type="Google" id="ProtNLM"/>
    </source>
</evidence>
<dbReference type="AlphaFoldDB" id="A0A7D7KXN1"/>
<reference evidence="1" key="2">
    <citation type="submission" date="2020-07" db="EMBL/GenBank/DDBJ databases">
        <title>Genome of starter culture bacteria Kocuria salsicia reveals its technological properties and safety for usage in meat industry.</title>
        <authorList>
            <person name="Michael M."/>
            <person name="Konstantin K."/>
            <person name="Evgenii K."/>
            <person name="Galina S."/>
            <person name="Oksana K."/>
            <person name="Andrei L."/>
        </authorList>
    </citation>
    <scope>NUCLEOTIDE SEQUENCE [LARGE SCALE GENOMIC DNA]</scope>
    <source>
        <strain evidence="1">80</strain>
    </source>
</reference>
<organism evidence="1 2">
    <name type="scientific">Kocuria varians</name>
    <name type="common">Micrococcus varians</name>
    <dbReference type="NCBI Taxonomy" id="1272"/>
    <lineage>
        <taxon>Bacteria</taxon>
        <taxon>Bacillati</taxon>
        <taxon>Actinomycetota</taxon>
        <taxon>Actinomycetes</taxon>
        <taxon>Micrococcales</taxon>
        <taxon>Micrococcaceae</taxon>
        <taxon>Kocuria</taxon>
    </lineage>
</organism>
<accession>A0A7D7KXN1</accession>
<evidence type="ECO:0000313" key="1">
    <source>
        <dbReference type="EMBL" id="QMS55850.1"/>
    </source>
</evidence>
<gene>
    <name evidence="1" type="ORF">CIB50_0000544</name>
</gene>
<reference evidence="1" key="1">
    <citation type="submission" date="2017-08" db="EMBL/GenBank/DDBJ databases">
        <authorList>
            <person name="Minaev M."/>
            <person name="Kurbakov K.A."/>
            <person name="Solodovnikova G.I."/>
            <person name="Kuznetsova O.A."/>
            <person name="Lisitsyn A.B."/>
        </authorList>
    </citation>
    <scope>NUCLEOTIDE SEQUENCE</scope>
    <source>
        <strain evidence="1">80</strain>
    </source>
</reference>
<protein>
    <recommendedName>
        <fullName evidence="3">DUF559 domain-containing protein</fullName>
    </recommendedName>
</protein>
<name>A0A7D7KXN1_KOCVA</name>
<dbReference type="KEGG" id="kvr:CIB50_0000544"/>
<keyword evidence="2" id="KW-1185">Reference proteome</keyword>